<gene>
    <name evidence="2" type="ORF">GUITHDRAFT_166960</name>
</gene>
<dbReference type="GeneID" id="17287768"/>
<keyword evidence="1" id="KW-0732">Signal</keyword>
<dbReference type="KEGG" id="gtt:GUITHDRAFT_166960"/>
<feature type="chain" id="PRO_5008769613" description="BHLH domain-containing protein" evidence="1">
    <location>
        <begin position="24"/>
        <end position="232"/>
    </location>
</feature>
<evidence type="ECO:0000313" key="3">
    <source>
        <dbReference type="EnsemblProtists" id="EKX31047"/>
    </source>
</evidence>
<dbReference type="RefSeq" id="XP_005818027.1">
    <property type="nucleotide sequence ID" value="XM_005817970.1"/>
</dbReference>
<dbReference type="AlphaFoldDB" id="L1I4M4"/>
<reference evidence="3" key="3">
    <citation type="submission" date="2015-06" db="UniProtKB">
        <authorList>
            <consortium name="EnsemblProtists"/>
        </authorList>
    </citation>
    <scope>IDENTIFICATION</scope>
</reference>
<organism evidence="2">
    <name type="scientific">Guillardia theta (strain CCMP2712)</name>
    <name type="common">Cryptophyte</name>
    <dbReference type="NCBI Taxonomy" id="905079"/>
    <lineage>
        <taxon>Eukaryota</taxon>
        <taxon>Cryptophyceae</taxon>
        <taxon>Pyrenomonadales</taxon>
        <taxon>Geminigeraceae</taxon>
        <taxon>Guillardia</taxon>
    </lineage>
</organism>
<proteinExistence type="predicted"/>
<dbReference type="EnsemblProtists" id="EKX31047">
    <property type="protein sequence ID" value="EKX31047"/>
    <property type="gene ID" value="GUITHDRAFT_166960"/>
</dbReference>
<protein>
    <recommendedName>
        <fullName evidence="5">BHLH domain-containing protein</fullName>
    </recommendedName>
</protein>
<feature type="signal peptide" evidence="1">
    <location>
        <begin position="1"/>
        <end position="23"/>
    </location>
</feature>
<evidence type="ECO:0000313" key="2">
    <source>
        <dbReference type="EMBL" id="EKX31047.1"/>
    </source>
</evidence>
<reference evidence="2 4" key="1">
    <citation type="journal article" date="2012" name="Nature">
        <title>Algal genomes reveal evolutionary mosaicism and the fate of nucleomorphs.</title>
        <authorList>
            <consortium name="DOE Joint Genome Institute"/>
            <person name="Curtis B.A."/>
            <person name="Tanifuji G."/>
            <person name="Burki F."/>
            <person name="Gruber A."/>
            <person name="Irimia M."/>
            <person name="Maruyama S."/>
            <person name="Arias M.C."/>
            <person name="Ball S.G."/>
            <person name="Gile G.H."/>
            <person name="Hirakawa Y."/>
            <person name="Hopkins J.F."/>
            <person name="Kuo A."/>
            <person name="Rensing S.A."/>
            <person name="Schmutz J."/>
            <person name="Symeonidi A."/>
            <person name="Elias M."/>
            <person name="Eveleigh R.J."/>
            <person name="Herman E.K."/>
            <person name="Klute M.J."/>
            <person name="Nakayama T."/>
            <person name="Obornik M."/>
            <person name="Reyes-Prieto A."/>
            <person name="Armbrust E.V."/>
            <person name="Aves S.J."/>
            <person name="Beiko R.G."/>
            <person name="Coutinho P."/>
            <person name="Dacks J.B."/>
            <person name="Durnford D.G."/>
            <person name="Fast N.M."/>
            <person name="Green B.R."/>
            <person name="Grisdale C.J."/>
            <person name="Hempel F."/>
            <person name="Henrissat B."/>
            <person name="Hoppner M.P."/>
            <person name="Ishida K."/>
            <person name="Kim E."/>
            <person name="Koreny L."/>
            <person name="Kroth P.G."/>
            <person name="Liu Y."/>
            <person name="Malik S.B."/>
            <person name="Maier U.G."/>
            <person name="McRose D."/>
            <person name="Mock T."/>
            <person name="Neilson J.A."/>
            <person name="Onodera N.T."/>
            <person name="Poole A.M."/>
            <person name="Pritham E.J."/>
            <person name="Richards T.A."/>
            <person name="Rocap G."/>
            <person name="Roy S.W."/>
            <person name="Sarai C."/>
            <person name="Schaack S."/>
            <person name="Shirato S."/>
            <person name="Slamovits C.H."/>
            <person name="Spencer D.F."/>
            <person name="Suzuki S."/>
            <person name="Worden A.Z."/>
            <person name="Zauner S."/>
            <person name="Barry K."/>
            <person name="Bell C."/>
            <person name="Bharti A.K."/>
            <person name="Crow J.A."/>
            <person name="Grimwood J."/>
            <person name="Kramer R."/>
            <person name="Lindquist E."/>
            <person name="Lucas S."/>
            <person name="Salamov A."/>
            <person name="McFadden G.I."/>
            <person name="Lane C.E."/>
            <person name="Keeling P.J."/>
            <person name="Gray M.W."/>
            <person name="Grigoriev I.V."/>
            <person name="Archibald J.M."/>
        </authorList>
    </citation>
    <scope>NUCLEOTIDE SEQUENCE</scope>
    <source>
        <strain evidence="2 4">CCMP2712</strain>
    </source>
</reference>
<dbReference type="EMBL" id="JH993382">
    <property type="protein sequence ID" value="EKX31047.1"/>
    <property type="molecule type" value="Genomic_DNA"/>
</dbReference>
<dbReference type="Proteomes" id="UP000011087">
    <property type="component" value="Unassembled WGS sequence"/>
</dbReference>
<reference evidence="4" key="2">
    <citation type="submission" date="2012-11" db="EMBL/GenBank/DDBJ databases">
        <authorList>
            <person name="Kuo A."/>
            <person name="Curtis B.A."/>
            <person name="Tanifuji G."/>
            <person name="Burki F."/>
            <person name="Gruber A."/>
            <person name="Irimia M."/>
            <person name="Maruyama S."/>
            <person name="Arias M.C."/>
            <person name="Ball S.G."/>
            <person name="Gile G.H."/>
            <person name="Hirakawa Y."/>
            <person name="Hopkins J.F."/>
            <person name="Rensing S.A."/>
            <person name="Schmutz J."/>
            <person name="Symeonidi A."/>
            <person name="Elias M."/>
            <person name="Eveleigh R.J."/>
            <person name="Herman E.K."/>
            <person name="Klute M.J."/>
            <person name="Nakayama T."/>
            <person name="Obornik M."/>
            <person name="Reyes-Prieto A."/>
            <person name="Armbrust E.V."/>
            <person name="Aves S.J."/>
            <person name="Beiko R.G."/>
            <person name="Coutinho P."/>
            <person name="Dacks J.B."/>
            <person name="Durnford D.G."/>
            <person name="Fast N.M."/>
            <person name="Green B.R."/>
            <person name="Grisdale C."/>
            <person name="Hempe F."/>
            <person name="Henrissat B."/>
            <person name="Hoppner M.P."/>
            <person name="Ishida K.-I."/>
            <person name="Kim E."/>
            <person name="Koreny L."/>
            <person name="Kroth P.G."/>
            <person name="Liu Y."/>
            <person name="Malik S.-B."/>
            <person name="Maier U.G."/>
            <person name="McRose D."/>
            <person name="Mock T."/>
            <person name="Neilson J.A."/>
            <person name="Onodera N.T."/>
            <person name="Poole A.M."/>
            <person name="Pritham E.J."/>
            <person name="Richards T.A."/>
            <person name="Rocap G."/>
            <person name="Roy S.W."/>
            <person name="Sarai C."/>
            <person name="Schaack S."/>
            <person name="Shirato S."/>
            <person name="Slamovits C.H."/>
            <person name="Spencer D.F."/>
            <person name="Suzuki S."/>
            <person name="Worden A.Z."/>
            <person name="Zauner S."/>
            <person name="Barry K."/>
            <person name="Bell C."/>
            <person name="Bharti A.K."/>
            <person name="Crow J.A."/>
            <person name="Grimwood J."/>
            <person name="Kramer R."/>
            <person name="Lindquist E."/>
            <person name="Lucas S."/>
            <person name="Salamov A."/>
            <person name="McFadden G.I."/>
            <person name="Lane C.E."/>
            <person name="Keeling P.J."/>
            <person name="Gray M.W."/>
            <person name="Grigoriev I.V."/>
            <person name="Archibald J.M."/>
        </authorList>
    </citation>
    <scope>NUCLEOTIDE SEQUENCE</scope>
    <source>
        <strain evidence="4">CCMP2712</strain>
    </source>
</reference>
<dbReference type="HOGENOM" id="CLU_1197565_0_0_1"/>
<sequence>MPPLSLFLLFLFLLLSLPSLSRSLLPHETCLQMGSRAERLRLEKVEQRKRMRDLVEMLDPIVPSQPRPASVEKGSLKSKRTLLQLQEDMVVMLRAIRSQEGKPKKLIKVEKAEVAVEEKKDGPVCLNGMLAEGMISSNALLLIEVNIKEWTVLRMSKGLQKWFQLLPAPGLIGQTLLRFVHMQDGWKLRAHTRQAMGESPAPGFEARVLTFGSKSFEFLDCSFTPTHQPVND</sequence>
<name>L1I4M4_GUITC</name>
<evidence type="ECO:0000256" key="1">
    <source>
        <dbReference type="SAM" id="SignalP"/>
    </source>
</evidence>
<dbReference type="PaxDb" id="55529-EKX31047"/>
<keyword evidence="4" id="KW-1185">Reference proteome</keyword>
<feature type="non-terminal residue" evidence="2">
    <location>
        <position position="232"/>
    </location>
</feature>
<evidence type="ECO:0000313" key="4">
    <source>
        <dbReference type="Proteomes" id="UP000011087"/>
    </source>
</evidence>
<evidence type="ECO:0008006" key="5">
    <source>
        <dbReference type="Google" id="ProtNLM"/>
    </source>
</evidence>
<accession>L1I4M4</accession>